<gene>
    <name evidence="7" type="ORF">WMW72_02285</name>
</gene>
<accession>A0ABU9DD13</accession>
<comment type="caution">
    <text evidence="7">The sequence shown here is derived from an EMBL/GenBank/DDBJ whole genome shotgun (WGS) entry which is preliminary data.</text>
</comment>
<dbReference type="PIRSF" id="PIRSF000337">
    <property type="entry name" value="NTA_MOA"/>
    <property type="match status" value="1"/>
</dbReference>
<dbReference type="InterPro" id="IPR016215">
    <property type="entry name" value="NTA_MOA"/>
</dbReference>
<evidence type="ECO:0000259" key="6">
    <source>
        <dbReference type="Pfam" id="PF00296"/>
    </source>
</evidence>
<evidence type="ECO:0000256" key="1">
    <source>
        <dbReference type="ARBA" id="ARBA00022630"/>
    </source>
</evidence>
<comment type="similarity">
    <text evidence="5">Belongs to the NtaA/SnaA/DszA monooxygenase family.</text>
</comment>
<dbReference type="Proteomes" id="UP001469365">
    <property type="component" value="Unassembled WGS sequence"/>
</dbReference>
<keyword evidence="8" id="KW-1185">Reference proteome</keyword>
<evidence type="ECO:0000256" key="4">
    <source>
        <dbReference type="ARBA" id="ARBA00023033"/>
    </source>
</evidence>
<dbReference type="PANTHER" id="PTHR30011">
    <property type="entry name" value="ALKANESULFONATE MONOOXYGENASE-RELATED"/>
    <property type="match status" value="1"/>
</dbReference>
<proteinExistence type="inferred from homology"/>
<keyword evidence="3 7" id="KW-0560">Oxidoreductase</keyword>
<evidence type="ECO:0000256" key="5">
    <source>
        <dbReference type="ARBA" id="ARBA00033748"/>
    </source>
</evidence>
<keyword evidence="4" id="KW-0503">Monooxygenase</keyword>
<keyword evidence="2" id="KW-0288">FMN</keyword>
<dbReference type="InterPro" id="IPR036661">
    <property type="entry name" value="Luciferase-like_sf"/>
</dbReference>
<dbReference type="InterPro" id="IPR011251">
    <property type="entry name" value="Luciferase-like_dom"/>
</dbReference>
<feature type="domain" description="Luciferase-like" evidence="6">
    <location>
        <begin position="34"/>
        <end position="380"/>
    </location>
</feature>
<dbReference type="CDD" id="cd01095">
    <property type="entry name" value="Nitrilotriacetate_monoxgenase"/>
    <property type="match status" value="1"/>
</dbReference>
<dbReference type="RefSeq" id="WP_341413781.1">
    <property type="nucleotide sequence ID" value="NZ_JBBPCC010000001.1"/>
</dbReference>
<sequence>MTNQRKLKFGLALTTGSNHREVWRHPRSPRHFALDLDYYKQAAAKAEAGKVDFIFVADGLYIDAKSNPDLLRRFEPLTLLTAIAGATSRIGLVATASTTYSEPYNVARQFASLDHISGGRAGWNIVTTAEQGTAANFGRESHMEHDLRYRLAEEFLEVAKGLWDSWEDDAFALDKQSGRYFHPDKLHALNHQGEFFSVQGPLNISRSRQGRPVLVQAGSSEAGLAFAAKTADVIFTQHHSIRDAKEFYKHVKGLAVSYGRSPDDILILPGTTVIAGETEEAAEQAYREVSELIQIDEALKGLQRLFDHADLSRYPLDEPFVAIEELTVDGYRSTADKWRKVVREENLTLRQLAQRAATPRERMFIGTPQRIADSMQEWFENEAADGFIIAPGPIVPDGIEQFVDLVLPILRQRGLVREEYEADTLHGHLGLPIPANRYAASYISK</sequence>
<evidence type="ECO:0000256" key="3">
    <source>
        <dbReference type="ARBA" id="ARBA00023002"/>
    </source>
</evidence>
<dbReference type="Pfam" id="PF00296">
    <property type="entry name" value="Bac_luciferase"/>
    <property type="match status" value="1"/>
</dbReference>
<evidence type="ECO:0000256" key="2">
    <source>
        <dbReference type="ARBA" id="ARBA00022643"/>
    </source>
</evidence>
<name>A0ABU9DD13_9BACL</name>
<dbReference type="InterPro" id="IPR051260">
    <property type="entry name" value="Diverse_substr_monoxygenases"/>
</dbReference>
<evidence type="ECO:0000313" key="8">
    <source>
        <dbReference type="Proteomes" id="UP001469365"/>
    </source>
</evidence>
<dbReference type="EMBL" id="JBBPCC010000001">
    <property type="protein sequence ID" value="MEK8126731.1"/>
    <property type="molecule type" value="Genomic_DNA"/>
</dbReference>
<dbReference type="PANTHER" id="PTHR30011:SF16">
    <property type="entry name" value="C2H2 FINGER DOMAIN TRANSCRIPTION FACTOR (EUROFUNG)-RELATED"/>
    <property type="match status" value="1"/>
</dbReference>
<organism evidence="7 8">
    <name type="scientific">Paenibacillus filicis</name>
    <dbReference type="NCBI Taxonomy" id="669464"/>
    <lineage>
        <taxon>Bacteria</taxon>
        <taxon>Bacillati</taxon>
        <taxon>Bacillota</taxon>
        <taxon>Bacilli</taxon>
        <taxon>Bacillales</taxon>
        <taxon>Paenibacillaceae</taxon>
        <taxon>Paenibacillus</taxon>
    </lineage>
</organism>
<dbReference type="EC" id="1.-.-.-" evidence="7"/>
<reference evidence="7 8" key="1">
    <citation type="submission" date="2024-04" db="EMBL/GenBank/DDBJ databases">
        <title>draft genome sequnece of Paenibacillus filicis.</title>
        <authorList>
            <person name="Kim D.-U."/>
        </authorList>
    </citation>
    <scope>NUCLEOTIDE SEQUENCE [LARGE SCALE GENOMIC DNA]</scope>
    <source>
        <strain evidence="7 8">KACC14197</strain>
    </source>
</reference>
<evidence type="ECO:0000313" key="7">
    <source>
        <dbReference type="EMBL" id="MEK8126731.1"/>
    </source>
</evidence>
<dbReference type="Gene3D" id="3.20.20.30">
    <property type="entry name" value="Luciferase-like domain"/>
    <property type="match status" value="1"/>
</dbReference>
<dbReference type="GO" id="GO:0016491">
    <property type="term" value="F:oxidoreductase activity"/>
    <property type="evidence" value="ECO:0007669"/>
    <property type="project" value="UniProtKB-KW"/>
</dbReference>
<keyword evidence="1" id="KW-0285">Flavoprotein</keyword>
<protein>
    <submittedName>
        <fullName evidence="7">LLM class flavin-dependent oxidoreductase</fullName>
        <ecNumber evidence="7">1.-.-.-</ecNumber>
    </submittedName>
</protein>
<dbReference type="SUPFAM" id="SSF51679">
    <property type="entry name" value="Bacterial luciferase-like"/>
    <property type="match status" value="1"/>
</dbReference>
<dbReference type="NCBIfam" id="TIGR03860">
    <property type="entry name" value="FMN_nitrolo"/>
    <property type="match status" value="1"/>
</dbReference>